<sequence length="256" mass="29140">MNKQQLLDIYTKEQRIEANHPGWERIVTEHTVRNVSMFGEKGFVIYSNLNKENVHAIIDQEIQYFKSISQGFEWKCYDYDQPDNIKDILIEKGFTVEDPEALLVLDIESKKDLLAMNISPEIVRITDDKGIDGIVSLEDAIWNESHAELGERLKRDLKDDPENLLIYAAIIDGKVVSGAWMYLHEGTSFGSLWGGSTLPEYRGRGIYTSLIAIRAQYALKKGYKLLTVDASPMSAPILQKRGFELLAYSYPCNSPE</sequence>
<dbReference type="InterPro" id="IPR016181">
    <property type="entry name" value="Acyl_CoA_acyltransferase"/>
</dbReference>
<dbReference type="Proteomes" id="UP001518925">
    <property type="component" value="Unassembled WGS sequence"/>
</dbReference>
<gene>
    <name evidence="2" type="ORF">JR050_09945</name>
</gene>
<feature type="domain" description="N-acetyltransferase" evidence="1">
    <location>
        <begin position="120"/>
        <end position="256"/>
    </location>
</feature>
<accession>A0ABS2DHM6</accession>
<reference evidence="2 3" key="1">
    <citation type="submission" date="2021-02" db="EMBL/GenBank/DDBJ databases">
        <title>Bacillus sp. RD4P76, an endophyte from a halophyte.</title>
        <authorList>
            <person name="Sun J.-Q."/>
        </authorList>
    </citation>
    <scope>NUCLEOTIDE SEQUENCE [LARGE SCALE GENOMIC DNA]</scope>
    <source>
        <strain evidence="2 3">RD4P76</strain>
    </source>
</reference>
<keyword evidence="3" id="KW-1185">Reference proteome</keyword>
<dbReference type="PROSITE" id="PS51186">
    <property type="entry name" value="GNAT"/>
    <property type="match status" value="1"/>
</dbReference>
<organism evidence="2 3">
    <name type="scientific">Bacillus suaedaesalsae</name>
    <dbReference type="NCBI Taxonomy" id="2810349"/>
    <lineage>
        <taxon>Bacteria</taxon>
        <taxon>Bacillati</taxon>
        <taxon>Bacillota</taxon>
        <taxon>Bacilli</taxon>
        <taxon>Bacillales</taxon>
        <taxon>Bacillaceae</taxon>
        <taxon>Bacillus</taxon>
    </lineage>
</organism>
<proteinExistence type="predicted"/>
<dbReference type="RefSeq" id="WP_204203338.1">
    <property type="nucleotide sequence ID" value="NZ_JAFELM010000028.1"/>
</dbReference>
<protein>
    <submittedName>
        <fullName evidence="2">GNAT family N-acetyltransferase</fullName>
    </submittedName>
</protein>
<evidence type="ECO:0000313" key="2">
    <source>
        <dbReference type="EMBL" id="MBM6617989.1"/>
    </source>
</evidence>
<dbReference type="Gene3D" id="3.40.630.30">
    <property type="match status" value="1"/>
</dbReference>
<evidence type="ECO:0000259" key="1">
    <source>
        <dbReference type="PROSITE" id="PS51186"/>
    </source>
</evidence>
<dbReference type="InterPro" id="IPR000182">
    <property type="entry name" value="GNAT_dom"/>
</dbReference>
<dbReference type="Pfam" id="PF00583">
    <property type="entry name" value="Acetyltransf_1"/>
    <property type="match status" value="1"/>
</dbReference>
<evidence type="ECO:0000313" key="3">
    <source>
        <dbReference type="Proteomes" id="UP001518925"/>
    </source>
</evidence>
<dbReference type="EMBL" id="JAFELM010000028">
    <property type="protein sequence ID" value="MBM6617989.1"/>
    <property type="molecule type" value="Genomic_DNA"/>
</dbReference>
<comment type="caution">
    <text evidence="2">The sequence shown here is derived from an EMBL/GenBank/DDBJ whole genome shotgun (WGS) entry which is preliminary data.</text>
</comment>
<name>A0ABS2DHM6_9BACI</name>
<dbReference type="SUPFAM" id="SSF55729">
    <property type="entry name" value="Acyl-CoA N-acyltransferases (Nat)"/>
    <property type="match status" value="1"/>
</dbReference>
<dbReference type="CDD" id="cd04301">
    <property type="entry name" value="NAT_SF"/>
    <property type="match status" value="1"/>
</dbReference>